<proteinExistence type="predicted"/>
<dbReference type="CDD" id="cd06173">
    <property type="entry name" value="MFS_MefA_like"/>
    <property type="match status" value="1"/>
</dbReference>
<dbReference type="EMBL" id="WUTW01000001">
    <property type="protein sequence ID" value="MXQ63785.1"/>
    <property type="molecule type" value="Genomic_DNA"/>
</dbReference>
<dbReference type="PANTHER" id="PTHR23513:SF6">
    <property type="entry name" value="MAJOR FACILITATOR SUPERFAMILY ASSOCIATED DOMAIN-CONTAINING PROTEIN"/>
    <property type="match status" value="1"/>
</dbReference>
<dbReference type="Proteomes" id="UP000431901">
    <property type="component" value="Unassembled WGS sequence"/>
</dbReference>
<dbReference type="AlphaFoldDB" id="A0A6I4W634"/>
<keyword evidence="9" id="KW-1185">Reference proteome</keyword>
<dbReference type="InterPro" id="IPR036259">
    <property type="entry name" value="MFS_trans_sf"/>
</dbReference>
<keyword evidence="5 7" id="KW-1133">Transmembrane helix</keyword>
<feature type="transmembrane region" description="Helical" evidence="7">
    <location>
        <begin position="261"/>
        <end position="283"/>
    </location>
</feature>
<dbReference type="Pfam" id="PF05977">
    <property type="entry name" value="MFS_3"/>
    <property type="match status" value="1"/>
</dbReference>
<dbReference type="PANTHER" id="PTHR23513">
    <property type="entry name" value="INTEGRAL MEMBRANE EFFLUX PROTEIN-RELATED"/>
    <property type="match status" value="1"/>
</dbReference>
<evidence type="ECO:0000256" key="5">
    <source>
        <dbReference type="ARBA" id="ARBA00022989"/>
    </source>
</evidence>
<keyword evidence="2" id="KW-0813">Transport</keyword>
<feature type="transmembrane region" description="Helical" evidence="7">
    <location>
        <begin position="356"/>
        <end position="375"/>
    </location>
</feature>
<feature type="transmembrane region" description="Helical" evidence="7">
    <location>
        <begin position="59"/>
        <end position="79"/>
    </location>
</feature>
<evidence type="ECO:0000256" key="2">
    <source>
        <dbReference type="ARBA" id="ARBA00022448"/>
    </source>
</evidence>
<protein>
    <submittedName>
        <fullName evidence="8">MFS transporter</fullName>
    </submittedName>
</protein>
<accession>A0A6I4W634</accession>
<reference evidence="8 9" key="1">
    <citation type="submission" date="2019-12" db="EMBL/GenBank/DDBJ databases">
        <title>Nocardia macrotermitis sp. nov. and Nocardia aurantia sp. nov., isolated from the gut of the fungus growing-termite Macrotermes natalensis.</title>
        <authorList>
            <person name="Christine B."/>
            <person name="Rene B."/>
        </authorList>
    </citation>
    <scope>NUCLEOTIDE SEQUENCE [LARGE SCALE GENOMIC DNA]</scope>
    <source>
        <strain evidence="8 9">DSM 102126</strain>
    </source>
</reference>
<feature type="transmembrane region" description="Helical" evidence="7">
    <location>
        <begin position="22"/>
        <end position="47"/>
    </location>
</feature>
<dbReference type="InterPro" id="IPR010290">
    <property type="entry name" value="TM_effector"/>
</dbReference>
<evidence type="ECO:0000256" key="6">
    <source>
        <dbReference type="ARBA" id="ARBA00023136"/>
    </source>
</evidence>
<feature type="transmembrane region" description="Helical" evidence="7">
    <location>
        <begin position="116"/>
        <end position="133"/>
    </location>
</feature>
<dbReference type="GO" id="GO:0005886">
    <property type="term" value="C:plasma membrane"/>
    <property type="evidence" value="ECO:0007669"/>
    <property type="project" value="UniProtKB-SubCell"/>
</dbReference>
<comment type="caution">
    <text evidence="8">The sequence shown here is derived from an EMBL/GenBank/DDBJ whole genome shotgun (WGS) entry which is preliminary data.</text>
</comment>
<feature type="transmembrane region" description="Helical" evidence="7">
    <location>
        <begin position="229"/>
        <end position="255"/>
    </location>
</feature>
<dbReference type="Gene3D" id="1.20.1250.20">
    <property type="entry name" value="MFS general substrate transporter like domains"/>
    <property type="match status" value="1"/>
</dbReference>
<keyword evidence="3" id="KW-1003">Cell membrane</keyword>
<dbReference type="SUPFAM" id="SSF103473">
    <property type="entry name" value="MFS general substrate transporter"/>
    <property type="match status" value="1"/>
</dbReference>
<evidence type="ECO:0000313" key="8">
    <source>
        <dbReference type="EMBL" id="MXQ63785.1"/>
    </source>
</evidence>
<dbReference type="RefSeq" id="WP_161102451.1">
    <property type="nucleotide sequence ID" value="NZ_JBHLYI010000005.1"/>
</dbReference>
<organism evidence="8 9">
    <name type="scientific">Actinomadura rayongensis</name>
    <dbReference type="NCBI Taxonomy" id="1429076"/>
    <lineage>
        <taxon>Bacteria</taxon>
        <taxon>Bacillati</taxon>
        <taxon>Actinomycetota</taxon>
        <taxon>Actinomycetes</taxon>
        <taxon>Streptosporangiales</taxon>
        <taxon>Thermomonosporaceae</taxon>
        <taxon>Actinomadura</taxon>
    </lineage>
</organism>
<name>A0A6I4W634_9ACTN</name>
<evidence type="ECO:0000256" key="4">
    <source>
        <dbReference type="ARBA" id="ARBA00022692"/>
    </source>
</evidence>
<keyword evidence="4 7" id="KW-0812">Transmembrane</keyword>
<feature type="transmembrane region" description="Helical" evidence="7">
    <location>
        <begin position="179"/>
        <end position="198"/>
    </location>
</feature>
<evidence type="ECO:0000256" key="7">
    <source>
        <dbReference type="SAM" id="Phobius"/>
    </source>
</evidence>
<evidence type="ECO:0000256" key="1">
    <source>
        <dbReference type="ARBA" id="ARBA00004651"/>
    </source>
</evidence>
<sequence>MIARGVDGRPDRLTPLRRNRDFLLLWCGQTVSVLGSRASSVAFPLLVLNETQSAGKAGVAGFVATLPYLLFFLPSGVVVDRCDRRRLMFLCEASRAVALGSIPAALFLDRLTFGQILLVGFVEGTAFVFFSVAEKASLPMIVPAAQIPGALSVNEARDRAAGWVGRTLGGWMFSLSRSVPFLVDAVSYAVSLLTLAAIRSRLGPQREDRSGTPLHELAEGMRFLWRQPFIRLSVLLVGIVNIVFEALTLVLIVLMRDRGDSGGVIGLVLGCLGAGGMAGAFAAPSFQRRARPGTIVIGATWGWTALLVLQFTFSHPLALSALVFMMAFVGTLWNVVVVSYQYTIIPARLLGRVKSGILLVAWGTIPLGSIVAGWLVESMGAEPTLAALAATMLCVAILATSSSTVRSASK</sequence>
<feature type="transmembrane region" description="Helical" evidence="7">
    <location>
        <begin position="319"/>
        <end position="344"/>
    </location>
</feature>
<feature type="transmembrane region" description="Helical" evidence="7">
    <location>
        <begin position="295"/>
        <end position="313"/>
    </location>
</feature>
<dbReference type="OrthoDB" id="3542743at2"/>
<gene>
    <name evidence="8" type="ORF">GQ466_07040</name>
</gene>
<feature type="transmembrane region" description="Helical" evidence="7">
    <location>
        <begin position="387"/>
        <end position="405"/>
    </location>
</feature>
<evidence type="ECO:0000256" key="3">
    <source>
        <dbReference type="ARBA" id="ARBA00022475"/>
    </source>
</evidence>
<keyword evidence="6 7" id="KW-0472">Membrane</keyword>
<comment type="subcellular location">
    <subcellularLocation>
        <location evidence="1">Cell membrane</location>
        <topology evidence="1">Multi-pass membrane protein</topology>
    </subcellularLocation>
</comment>
<evidence type="ECO:0000313" key="9">
    <source>
        <dbReference type="Proteomes" id="UP000431901"/>
    </source>
</evidence>